<accession>G7KN23</accession>
<dbReference type="HOGENOM" id="CLU_076215_0_0_1"/>
<reference evidence="4" key="3">
    <citation type="submission" date="2015-04" db="UniProtKB">
        <authorList>
            <consortium name="EnsemblPlants"/>
        </authorList>
    </citation>
    <scope>IDENTIFICATION</scope>
    <source>
        <strain evidence="4">cv. Jemalong A17</strain>
    </source>
</reference>
<keyword evidence="5" id="KW-1185">Reference proteome</keyword>
<evidence type="ECO:0000313" key="3">
    <source>
        <dbReference type="EMBL" id="AES76682.2"/>
    </source>
</evidence>
<accession>A0A0C3VZ84</accession>
<name>G7KN23_MEDTR</name>
<dbReference type="CDD" id="cd22744">
    <property type="entry name" value="OTU"/>
    <property type="match status" value="1"/>
</dbReference>
<dbReference type="Proteomes" id="UP000002051">
    <property type="component" value="Chromosome 6"/>
</dbReference>
<sequence>MRPFVEDIVNVKGNDNCGFRVVARHMGLNKDSHVLVRNALINELKNHKSDYLPFYATEKCYKEIFDGLHPPTTKNGDAPPEKWFITSDMGHIIASCYNRSVVLLTLPEMSGASETYFPIRSAPPFNPYSNIMCLCLIPKHFLHVKLKENCLLPPPSKEWMTHKIGEAEQGLFQFSDRQTAFDELMSKEPMPPKKPTNEHNPINFDTPEKPKQEIEVMDEDEEYFCYCTAFIAVSVVCYERELTHASTNGNTSFSFQIIYFSSLIQQAVFEQGAPLCSLFGCLVCGSFGMTGIKDCSIAQVAPLISCWIELSGIPFGG</sequence>
<dbReference type="EnsemblPlants" id="AES76682">
    <property type="protein sequence ID" value="AES76682"/>
    <property type="gene ID" value="MTR_6g084230"/>
</dbReference>
<protein>
    <recommendedName>
        <fullName evidence="2">OTU domain-containing protein</fullName>
    </recommendedName>
</protein>
<dbReference type="AlphaFoldDB" id="G7KN23"/>
<dbReference type="GO" id="GO:0004843">
    <property type="term" value="F:cysteine-type deubiquitinase activity"/>
    <property type="evidence" value="ECO:0000318"/>
    <property type="project" value="GO_Central"/>
</dbReference>
<evidence type="ECO:0000313" key="5">
    <source>
        <dbReference type="Proteomes" id="UP000002051"/>
    </source>
</evidence>
<organism evidence="3 5">
    <name type="scientific">Medicago truncatula</name>
    <name type="common">Barrel medic</name>
    <name type="synonym">Medicago tribuloides</name>
    <dbReference type="NCBI Taxonomy" id="3880"/>
    <lineage>
        <taxon>Eukaryota</taxon>
        <taxon>Viridiplantae</taxon>
        <taxon>Streptophyta</taxon>
        <taxon>Embryophyta</taxon>
        <taxon>Tracheophyta</taxon>
        <taxon>Spermatophyta</taxon>
        <taxon>Magnoliopsida</taxon>
        <taxon>eudicotyledons</taxon>
        <taxon>Gunneridae</taxon>
        <taxon>Pentapetalae</taxon>
        <taxon>rosids</taxon>
        <taxon>fabids</taxon>
        <taxon>Fabales</taxon>
        <taxon>Fabaceae</taxon>
        <taxon>Papilionoideae</taxon>
        <taxon>50 kb inversion clade</taxon>
        <taxon>NPAAA clade</taxon>
        <taxon>Hologalegina</taxon>
        <taxon>IRL clade</taxon>
        <taxon>Trifolieae</taxon>
        <taxon>Medicago</taxon>
    </lineage>
</organism>
<feature type="region of interest" description="Disordered" evidence="1">
    <location>
        <begin position="188"/>
        <end position="207"/>
    </location>
</feature>
<reference evidence="3 5" key="1">
    <citation type="journal article" date="2011" name="Nature">
        <title>The Medicago genome provides insight into the evolution of rhizobial symbioses.</title>
        <authorList>
            <person name="Young N.D."/>
            <person name="Debelle F."/>
            <person name="Oldroyd G.E."/>
            <person name="Geurts R."/>
            <person name="Cannon S.B."/>
            <person name="Udvardi M.K."/>
            <person name="Benedito V.A."/>
            <person name="Mayer K.F."/>
            <person name="Gouzy J."/>
            <person name="Schoof H."/>
            <person name="Van de Peer Y."/>
            <person name="Proost S."/>
            <person name="Cook D.R."/>
            <person name="Meyers B.C."/>
            <person name="Spannagl M."/>
            <person name="Cheung F."/>
            <person name="De Mita S."/>
            <person name="Krishnakumar V."/>
            <person name="Gundlach H."/>
            <person name="Zhou S."/>
            <person name="Mudge J."/>
            <person name="Bharti A.K."/>
            <person name="Murray J.D."/>
            <person name="Naoumkina M.A."/>
            <person name="Rosen B."/>
            <person name="Silverstein K.A."/>
            <person name="Tang H."/>
            <person name="Rombauts S."/>
            <person name="Zhao P.X."/>
            <person name="Zhou P."/>
            <person name="Barbe V."/>
            <person name="Bardou P."/>
            <person name="Bechner M."/>
            <person name="Bellec A."/>
            <person name="Berger A."/>
            <person name="Berges H."/>
            <person name="Bidwell S."/>
            <person name="Bisseling T."/>
            <person name="Choisne N."/>
            <person name="Couloux A."/>
            <person name="Denny R."/>
            <person name="Deshpande S."/>
            <person name="Dai X."/>
            <person name="Doyle J.J."/>
            <person name="Dudez A.M."/>
            <person name="Farmer A.D."/>
            <person name="Fouteau S."/>
            <person name="Franken C."/>
            <person name="Gibelin C."/>
            <person name="Gish J."/>
            <person name="Goldstein S."/>
            <person name="Gonzalez A.J."/>
            <person name="Green P.J."/>
            <person name="Hallab A."/>
            <person name="Hartog M."/>
            <person name="Hua A."/>
            <person name="Humphray S.J."/>
            <person name="Jeong D.H."/>
            <person name="Jing Y."/>
            <person name="Jocker A."/>
            <person name="Kenton S.M."/>
            <person name="Kim D.J."/>
            <person name="Klee K."/>
            <person name="Lai H."/>
            <person name="Lang C."/>
            <person name="Lin S."/>
            <person name="Macmil S.L."/>
            <person name="Magdelenat G."/>
            <person name="Matthews L."/>
            <person name="McCorrison J."/>
            <person name="Monaghan E.L."/>
            <person name="Mun J.H."/>
            <person name="Najar F.Z."/>
            <person name="Nicholson C."/>
            <person name="Noirot C."/>
            <person name="O'Bleness M."/>
            <person name="Paule C.R."/>
            <person name="Poulain J."/>
            <person name="Prion F."/>
            <person name="Qin B."/>
            <person name="Qu C."/>
            <person name="Retzel E.F."/>
            <person name="Riddle C."/>
            <person name="Sallet E."/>
            <person name="Samain S."/>
            <person name="Samson N."/>
            <person name="Sanders I."/>
            <person name="Saurat O."/>
            <person name="Scarpelli C."/>
            <person name="Schiex T."/>
            <person name="Segurens B."/>
            <person name="Severin A.J."/>
            <person name="Sherrier D.J."/>
            <person name="Shi R."/>
            <person name="Sims S."/>
            <person name="Singer S.R."/>
            <person name="Sinharoy S."/>
            <person name="Sterck L."/>
            <person name="Viollet A."/>
            <person name="Wang B.B."/>
            <person name="Wang K."/>
            <person name="Wang M."/>
            <person name="Wang X."/>
            <person name="Warfsmann J."/>
            <person name="Weissenbach J."/>
            <person name="White D.D."/>
            <person name="White J.D."/>
            <person name="Wiley G.B."/>
            <person name="Wincker P."/>
            <person name="Xing Y."/>
            <person name="Yang L."/>
            <person name="Yao Z."/>
            <person name="Ying F."/>
            <person name="Zhai J."/>
            <person name="Zhou L."/>
            <person name="Zuber A."/>
            <person name="Denarie J."/>
            <person name="Dixon R.A."/>
            <person name="May G.D."/>
            <person name="Schwartz D.C."/>
            <person name="Rogers J."/>
            <person name="Quetier F."/>
            <person name="Town C.D."/>
            <person name="Roe B.A."/>
        </authorList>
    </citation>
    <scope>NUCLEOTIDE SEQUENCE [LARGE SCALE GENOMIC DNA]</scope>
    <source>
        <strain evidence="3">A17</strain>
        <strain evidence="4 5">cv. Jemalong A17</strain>
    </source>
</reference>
<evidence type="ECO:0000256" key="1">
    <source>
        <dbReference type="SAM" id="MobiDB-lite"/>
    </source>
</evidence>
<dbReference type="PROSITE" id="PS50802">
    <property type="entry name" value="OTU"/>
    <property type="match status" value="1"/>
</dbReference>
<gene>
    <name evidence="3" type="ordered locus">MTR_6g084230</name>
</gene>
<reference evidence="3 5" key="2">
    <citation type="journal article" date="2014" name="BMC Genomics">
        <title>An improved genome release (version Mt4.0) for the model legume Medicago truncatula.</title>
        <authorList>
            <person name="Tang H."/>
            <person name="Krishnakumar V."/>
            <person name="Bidwell S."/>
            <person name="Rosen B."/>
            <person name="Chan A."/>
            <person name="Zhou S."/>
            <person name="Gentzbittel L."/>
            <person name="Childs K.L."/>
            <person name="Yandell M."/>
            <person name="Gundlach H."/>
            <person name="Mayer K.F."/>
            <person name="Schwartz D.C."/>
            <person name="Town C.D."/>
        </authorList>
    </citation>
    <scope>GENOME REANNOTATION</scope>
    <source>
        <strain evidence="4 5">cv. Jemalong A17</strain>
    </source>
</reference>
<evidence type="ECO:0000259" key="2">
    <source>
        <dbReference type="PROSITE" id="PS50802"/>
    </source>
</evidence>
<feature type="domain" description="OTU" evidence="2">
    <location>
        <begin position="6"/>
        <end position="147"/>
    </location>
</feature>
<dbReference type="InterPro" id="IPR003323">
    <property type="entry name" value="OTU_dom"/>
</dbReference>
<proteinExistence type="predicted"/>
<dbReference type="EMBL" id="CM001222">
    <property type="protein sequence ID" value="AES76682.2"/>
    <property type="molecule type" value="Genomic_DNA"/>
</dbReference>
<evidence type="ECO:0000313" key="4">
    <source>
        <dbReference type="EnsemblPlants" id="AES76682"/>
    </source>
</evidence>